<dbReference type="Pfam" id="PF18911">
    <property type="entry name" value="PKD_4"/>
    <property type="match status" value="1"/>
</dbReference>
<dbReference type="PROSITE" id="PS50093">
    <property type="entry name" value="PKD"/>
    <property type="match status" value="1"/>
</dbReference>
<dbReference type="EMBL" id="KP211882">
    <property type="protein sequence ID" value="ANV80278.1"/>
    <property type="molecule type" value="Genomic_DNA"/>
</dbReference>
<dbReference type="SUPFAM" id="SSF69318">
    <property type="entry name" value="Integrin alpha N-terminal domain"/>
    <property type="match status" value="3"/>
</dbReference>
<dbReference type="PANTHER" id="PTHR46580:SF4">
    <property type="entry name" value="ATP_GTP-BINDING PROTEIN"/>
    <property type="match status" value="1"/>
</dbReference>
<evidence type="ECO:0000259" key="2">
    <source>
        <dbReference type="PROSITE" id="PS50093"/>
    </source>
</evidence>
<reference evidence="3" key="2">
    <citation type="journal article" date="2015" name="ISME J.">
        <title>A new class of marine Euryarchaeota group II from the Mediterranean deep chlorophyll maximum.</title>
        <authorList>
            <person name="Martin-Cuadrado A.B."/>
            <person name="Garcia-Heredia I."/>
            <person name="Molto A.G."/>
            <person name="Lopez-Ubeda R."/>
            <person name="Kimes N."/>
            <person name="Lopez-Garcia P."/>
            <person name="Moreira D."/>
            <person name="Rodriguez-Valera F."/>
        </authorList>
    </citation>
    <scope>NUCLEOTIDE SEQUENCE</scope>
</reference>
<evidence type="ECO:0000256" key="1">
    <source>
        <dbReference type="SAM" id="MobiDB-lite"/>
    </source>
</evidence>
<dbReference type="InterPro" id="IPR013783">
    <property type="entry name" value="Ig-like_fold"/>
</dbReference>
<dbReference type="CDD" id="cd00146">
    <property type="entry name" value="PKD"/>
    <property type="match status" value="1"/>
</dbReference>
<evidence type="ECO:0000313" key="3">
    <source>
        <dbReference type="EMBL" id="ANV80278.1"/>
    </source>
</evidence>
<feature type="compositionally biased region" description="Acidic residues" evidence="1">
    <location>
        <begin position="938"/>
        <end position="955"/>
    </location>
</feature>
<dbReference type="PANTHER" id="PTHR46580">
    <property type="entry name" value="SENSOR KINASE-RELATED"/>
    <property type="match status" value="1"/>
</dbReference>
<dbReference type="InterPro" id="IPR028994">
    <property type="entry name" value="Integrin_alpha_N"/>
</dbReference>
<feature type="region of interest" description="Disordered" evidence="1">
    <location>
        <begin position="937"/>
        <end position="956"/>
    </location>
</feature>
<feature type="domain" description="PKD" evidence="2">
    <location>
        <begin position="1207"/>
        <end position="1284"/>
    </location>
</feature>
<organism evidence="3">
    <name type="scientific">uncultured Poseidoniia archaeon</name>
    <dbReference type="NCBI Taxonomy" id="1697135"/>
    <lineage>
        <taxon>Archaea</taxon>
        <taxon>Methanobacteriati</taxon>
        <taxon>Thermoplasmatota</taxon>
        <taxon>Candidatus Poseidoniia</taxon>
        <taxon>environmental samples</taxon>
    </lineage>
</organism>
<name>A0A1B1TDC2_9ARCH</name>
<accession>A0A1B1TDC2</accession>
<reference evidence="3" key="1">
    <citation type="submission" date="2014-11" db="EMBL/GenBank/DDBJ databases">
        <authorList>
            <person name="Zhu J."/>
            <person name="Qi W."/>
            <person name="Song R."/>
        </authorList>
    </citation>
    <scope>NUCLEOTIDE SEQUENCE</scope>
</reference>
<dbReference type="SUPFAM" id="SSF49299">
    <property type="entry name" value="PKD domain"/>
    <property type="match status" value="1"/>
</dbReference>
<proteinExistence type="predicted"/>
<dbReference type="Gene3D" id="2.130.10.130">
    <property type="entry name" value="Integrin alpha, N-terminal"/>
    <property type="match status" value="2"/>
</dbReference>
<sequence length="1379" mass="149283">MKSLKVLALAMLFLLTSMIPLVTVEAGNEERRDTDKGYISEKWRAGLGTGLGALNSIKSADIDNDGEDELIFGNAQGFVHILDWDSTTEGWAEKFHTIDMGGAVKGMEIAQIDDDPQLEIAIGYNWVSDVGKVKIIDGETLLAETNWSSGVSWSHGQWTAGWPYGLAMGDLDGDEQAEIAMGDDRGFLWVVETDTPEIYVGRDITPDEAEWYLDISAKVEKGVADAWGVTFGQFDEDDAMEVAVGTKEGWVAIFDGDTQEMQWKKDMDNNDGADSLCYSLIAADLDGNGIDELIVPQQNKMTIFIDGEKENFVQDTSIKSGYGLANSDLFGNSNEELIVADGNGKIKIMGLVGSSLNTYQEWTTGYPMNTGAGITVSTNGHSNPWLVHGSDSGMVVAWEITSETEHNEVWSTNSESNENNLYSIEGGGAYGVAMGNIDDDDAIEVLVGSASGRVYAYDGITYETDWISPVLEKNAMGIAVGDLNNDGDNDIAICTGNPGEPQVEGEGGEGFLYVFEGTGTSFTQAYQTSNIDAALGLTIAELDGSTYPEIGVATGYLEVIDPTAGTSDLHGNVRVYGYSGSSYSSEWSSNDLGEIVGGIASGDLGGSNDYLVIGTGGDSRNDNQVSGEVIVYKRSGGAYITDGSAIDSERYRPYGIAVGDVDNDGETEIAVGTGDFGDSKPKVAVYDGSSHSVEYSKTVDTSSVWGVAINDFDSDGFVELVYGTSGGEIFLYDGETEDFEAKTSALSGKAGHYGGIAIGNIDNEGPKEMLVGSEVYLWLFTTEGQTDKPDLAIEGIDITYSPENPDEDEDIIIDVIVHNYGGIEAVDWRVKLYDGDPDAGGKKITEYSSDEDDIIASDGGNITFQRTWYGVSTTPGYHEIYAVAEDTSQPRQETRFSNNKDFTTIEIEEIPNDRPVILASVDTTVLWIDEPVRVDAGESYDTETTDGEPDNEDGNADLTYRYYTENGWTSWVADYTWDISFSSPGNKEILVVARDERSKESEEYSVNVEVKANTQPTAILLTNVSSPAEIPEGGFITFDVSQSFDPDDKAELEYRFSFGDNVYSDWVKEGQTVRLYHNAFFTGTNGGELQLESGEEVLRNKFGIIRVFRLINSELYEIVDSQSTGKGYNYTLPENTEEKIYYAQLMARELSDNGDDDILASTWSDPVQVKVFMPENVLPVAMAQAGIFISGQGIFSDRVDYAKTGDEVTYSAAESTDPDGDDTTLEYSWRILDSRGSEINLLGDKSMKSFKRTYNDPGTYTAILTVTDIRGGVSTWQAVVIVTAGAGYGDSVEESGIPTNTLIGGAALGVIALFGGARALSSMRGGGDEFEEMFEEESVVPGPLELQCPSCGGLISITTTQRPIQVGCPMCQSQFVIRE</sequence>
<dbReference type="Gene3D" id="2.60.40.10">
    <property type="entry name" value="Immunoglobulins"/>
    <property type="match status" value="2"/>
</dbReference>
<dbReference type="InterPro" id="IPR035986">
    <property type="entry name" value="PKD_dom_sf"/>
</dbReference>
<protein>
    <recommendedName>
        <fullName evidence="2">PKD domain-containing protein</fullName>
    </recommendedName>
</protein>
<dbReference type="InterPro" id="IPR000601">
    <property type="entry name" value="PKD_dom"/>
</dbReference>